<dbReference type="PROSITE" id="PS51257">
    <property type="entry name" value="PROKAR_LIPOPROTEIN"/>
    <property type="match status" value="1"/>
</dbReference>
<feature type="chain" id="PRO_5003862894" description="Lipoprotein" evidence="1">
    <location>
        <begin position="23"/>
        <end position="202"/>
    </location>
</feature>
<dbReference type="EMBL" id="AMRG01000002">
    <property type="protein sequence ID" value="EKE86843.1"/>
    <property type="molecule type" value="Genomic_DNA"/>
</dbReference>
<organism evidence="2 3">
    <name type="scientific">Idiomarina xiamenensis 10-D-4</name>
    <dbReference type="NCBI Taxonomy" id="740709"/>
    <lineage>
        <taxon>Bacteria</taxon>
        <taxon>Pseudomonadati</taxon>
        <taxon>Pseudomonadota</taxon>
        <taxon>Gammaproteobacteria</taxon>
        <taxon>Alteromonadales</taxon>
        <taxon>Idiomarinaceae</taxon>
        <taxon>Idiomarina</taxon>
    </lineage>
</organism>
<evidence type="ECO:0000313" key="3">
    <source>
        <dbReference type="Proteomes" id="UP000014115"/>
    </source>
</evidence>
<dbReference type="RefSeq" id="WP_008487232.1">
    <property type="nucleotide sequence ID" value="NZ_AMRG01000002.1"/>
</dbReference>
<evidence type="ECO:0000256" key="1">
    <source>
        <dbReference type="SAM" id="SignalP"/>
    </source>
</evidence>
<proteinExistence type="predicted"/>
<dbReference type="PATRIC" id="fig|740709.3.peg.268"/>
<evidence type="ECO:0008006" key="4">
    <source>
        <dbReference type="Google" id="ProtNLM"/>
    </source>
</evidence>
<reference evidence="2 3" key="1">
    <citation type="journal article" date="2012" name="J. Bacteriol.">
        <title>Genome Sequence of Idiomarina xiamenensis Type Strain 10-D-4.</title>
        <authorList>
            <person name="Lai Q."/>
            <person name="Wang L."/>
            <person name="Wang W."/>
            <person name="Shao Z."/>
        </authorList>
    </citation>
    <scope>NUCLEOTIDE SEQUENCE [LARGE SCALE GENOMIC DNA]</scope>
    <source>
        <strain evidence="2 3">10-D-4</strain>
    </source>
</reference>
<evidence type="ECO:0000313" key="2">
    <source>
        <dbReference type="EMBL" id="EKE86843.1"/>
    </source>
</evidence>
<keyword evidence="3" id="KW-1185">Reference proteome</keyword>
<dbReference type="STRING" id="740709.A10D4_01337"/>
<sequence length="202" mass="22682">MKRIITTITLCFSLLLSGCAVNNTNQNRPMPDNVGNSQVVYQQQGITLLFIDEQHFSRLAEQHPEQLPAAIAALKKAAGVSEQFDHFIQQFLASRVFYGDRWSDYMASSLRFYVQGEGFDTPGFRIHYQVLTDAERDLYRGFNYSKDNHALTISLADGVYQHGLEFILPLPAAKDEKPRPDITFRLSADAVAKSLSTGSDQS</sequence>
<dbReference type="Proteomes" id="UP000014115">
    <property type="component" value="Unassembled WGS sequence"/>
</dbReference>
<keyword evidence="1" id="KW-0732">Signal</keyword>
<comment type="caution">
    <text evidence="2">The sequence shown here is derived from an EMBL/GenBank/DDBJ whole genome shotgun (WGS) entry which is preliminary data.</text>
</comment>
<name>K2KFR0_9GAMM</name>
<feature type="signal peptide" evidence="1">
    <location>
        <begin position="1"/>
        <end position="22"/>
    </location>
</feature>
<dbReference type="AlphaFoldDB" id="K2KFR0"/>
<protein>
    <recommendedName>
        <fullName evidence="4">Lipoprotein</fullName>
    </recommendedName>
</protein>
<accession>K2KFR0</accession>
<gene>
    <name evidence="2" type="ORF">A10D4_01337</name>
</gene>